<keyword evidence="2" id="KW-1185">Reference proteome</keyword>
<evidence type="ECO:0000313" key="1">
    <source>
        <dbReference type="EMBL" id="SMQ49000.1"/>
    </source>
</evidence>
<dbReference type="EMBL" id="LT853694">
    <property type="protein sequence ID" value="SMQ49000.1"/>
    <property type="molecule type" value="Genomic_DNA"/>
</dbReference>
<gene>
    <name evidence="1" type="ORF">ZT3D7_G4150</name>
</gene>
<evidence type="ECO:0000313" key="2">
    <source>
        <dbReference type="Proteomes" id="UP000215127"/>
    </source>
</evidence>
<proteinExistence type="predicted"/>
<protein>
    <submittedName>
        <fullName evidence="1">Uncharacterized protein</fullName>
    </submittedName>
</protein>
<sequence length="78" mass="9066">MQTELQPHVERGERYCDAARLIPYRNATCPIFETEYPPARTRSSAIAARTHSSVFAVTRLIRYAIPFVYQQISRYDSQ</sequence>
<dbReference type="AlphaFoldDB" id="A0A1X7RP51"/>
<accession>A0A1X7RP51</accession>
<name>A0A1X7RP51_ZYMT9</name>
<organism evidence="1 2">
    <name type="scientific">Zymoseptoria tritici (strain ST99CH_3D7)</name>
    <dbReference type="NCBI Taxonomy" id="1276538"/>
    <lineage>
        <taxon>Eukaryota</taxon>
        <taxon>Fungi</taxon>
        <taxon>Dikarya</taxon>
        <taxon>Ascomycota</taxon>
        <taxon>Pezizomycotina</taxon>
        <taxon>Dothideomycetes</taxon>
        <taxon>Dothideomycetidae</taxon>
        <taxon>Mycosphaerellales</taxon>
        <taxon>Mycosphaerellaceae</taxon>
        <taxon>Zymoseptoria</taxon>
    </lineage>
</organism>
<reference evidence="1 2" key="1">
    <citation type="submission" date="2016-06" db="EMBL/GenBank/DDBJ databases">
        <authorList>
            <person name="Kjaerup R.B."/>
            <person name="Dalgaard T.S."/>
            <person name="Juul-Madsen H.R."/>
        </authorList>
    </citation>
    <scope>NUCLEOTIDE SEQUENCE [LARGE SCALE GENOMIC DNA]</scope>
</reference>
<dbReference type="Proteomes" id="UP000215127">
    <property type="component" value="Chromosome 3"/>
</dbReference>